<evidence type="ECO:0000256" key="1">
    <source>
        <dbReference type="SAM" id="SignalP"/>
    </source>
</evidence>
<accession>A0A2L2TBS3</accession>
<keyword evidence="1" id="KW-0732">Signal</keyword>
<evidence type="ECO:0008006" key="4">
    <source>
        <dbReference type="Google" id="ProtNLM"/>
    </source>
</evidence>
<evidence type="ECO:0000313" key="3">
    <source>
        <dbReference type="Proteomes" id="UP000245910"/>
    </source>
</evidence>
<sequence>MKISTITATTALLATAFAGPLAYGTCQAGCASVVMACYSAAGFTWGATAGATAPATIIACNAAFGKCSAVFMWNYQLSTDTALRLRLHVPLIFIHEAGKLPPPTFSVDRPSIVL</sequence>
<dbReference type="PANTHER" id="PTHR37475:SF1">
    <property type="entry name" value="ZYGOTE-SPECIFIC PROTEIN"/>
    <property type="match status" value="1"/>
</dbReference>
<dbReference type="PANTHER" id="PTHR37475">
    <property type="entry name" value="ZYGOTE-SPECIFIC CLASS V COPY B GENE PROTEIN"/>
    <property type="match status" value="1"/>
</dbReference>
<organism evidence="2 3">
    <name type="scientific">Fusarium venenatum</name>
    <dbReference type="NCBI Taxonomy" id="56646"/>
    <lineage>
        <taxon>Eukaryota</taxon>
        <taxon>Fungi</taxon>
        <taxon>Dikarya</taxon>
        <taxon>Ascomycota</taxon>
        <taxon>Pezizomycotina</taxon>
        <taxon>Sordariomycetes</taxon>
        <taxon>Hypocreomycetidae</taxon>
        <taxon>Hypocreales</taxon>
        <taxon>Nectriaceae</taxon>
        <taxon>Fusarium</taxon>
    </lineage>
</organism>
<feature type="signal peptide" evidence="1">
    <location>
        <begin position="1"/>
        <end position="18"/>
    </location>
</feature>
<protein>
    <recommendedName>
        <fullName evidence="4">Zygote-specific protein</fullName>
    </recommendedName>
</protein>
<reference evidence="3" key="1">
    <citation type="submission" date="2014-10" db="EMBL/GenBank/DDBJ databases">
        <authorList>
            <person name="King R."/>
        </authorList>
    </citation>
    <scope>NUCLEOTIDE SEQUENCE [LARGE SCALE GENOMIC DNA]</scope>
    <source>
        <strain evidence="3">A3/5</strain>
    </source>
</reference>
<dbReference type="STRING" id="56646.A0A2L2TBS3"/>
<keyword evidence="3" id="KW-1185">Reference proteome</keyword>
<dbReference type="AlphaFoldDB" id="A0A2L2TBS3"/>
<dbReference type="Proteomes" id="UP000245910">
    <property type="component" value="Chromosome I"/>
</dbReference>
<dbReference type="EMBL" id="LN649229">
    <property type="protein sequence ID" value="CEI67518.1"/>
    <property type="molecule type" value="Genomic_DNA"/>
</dbReference>
<evidence type="ECO:0000313" key="2">
    <source>
        <dbReference type="EMBL" id="CEI67518.1"/>
    </source>
</evidence>
<name>A0A2L2TBS3_9HYPO</name>
<feature type="chain" id="PRO_5014901830" description="Zygote-specific protein" evidence="1">
    <location>
        <begin position="19"/>
        <end position="114"/>
    </location>
</feature>
<proteinExistence type="predicted"/>